<dbReference type="Pfam" id="PF07992">
    <property type="entry name" value="Pyr_redox_2"/>
    <property type="match status" value="2"/>
</dbReference>
<keyword evidence="3" id="KW-0274">FAD</keyword>
<gene>
    <name evidence="5" type="ORF">AFUS01_LOCUS15736</name>
</gene>
<evidence type="ECO:0000259" key="4">
    <source>
        <dbReference type="Pfam" id="PF07992"/>
    </source>
</evidence>
<evidence type="ECO:0000256" key="3">
    <source>
        <dbReference type="ARBA" id="ARBA00022827"/>
    </source>
</evidence>
<feature type="domain" description="FAD/NAD(P)-binding" evidence="4">
    <location>
        <begin position="17"/>
        <end position="171"/>
    </location>
</feature>
<reference evidence="5" key="1">
    <citation type="submission" date="2021-06" db="EMBL/GenBank/DDBJ databases">
        <authorList>
            <person name="Hodson N. C."/>
            <person name="Mongue J. A."/>
            <person name="Jaron S. K."/>
        </authorList>
    </citation>
    <scope>NUCLEOTIDE SEQUENCE</scope>
</reference>
<protein>
    <recommendedName>
        <fullName evidence="4">FAD/NAD(P)-binding domain-containing protein</fullName>
    </recommendedName>
</protein>
<name>A0A8J2JZK8_9HEXA</name>
<keyword evidence="6" id="KW-1185">Reference proteome</keyword>
<evidence type="ECO:0000313" key="6">
    <source>
        <dbReference type="Proteomes" id="UP000708208"/>
    </source>
</evidence>
<organism evidence="5 6">
    <name type="scientific">Allacma fusca</name>
    <dbReference type="NCBI Taxonomy" id="39272"/>
    <lineage>
        <taxon>Eukaryota</taxon>
        <taxon>Metazoa</taxon>
        <taxon>Ecdysozoa</taxon>
        <taxon>Arthropoda</taxon>
        <taxon>Hexapoda</taxon>
        <taxon>Collembola</taxon>
        <taxon>Symphypleona</taxon>
        <taxon>Sminthuridae</taxon>
        <taxon>Allacma</taxon>
    </lineage>
</organism>
<evidence type="ECO:0000313" key="5">
    <source>
        <dbReference type="EMBL" id="CAG7726853.1"/>
    </source>
</evidence>
<dbReference type="InterPro" id="IPR050260">
    <property type="entry name" value="FAD-bd_OxRdtase"/>
</dbReference>
<keyword evidence="2" id="KW-0285">Flavoprotein</keyword>
<dbReference type="PANTHER" id="PTHR43429">
    <property type="entry name" value="PYRIDINE NUCLEOTIDE-DISULFIDE OXIDOREDUCTASE DOMAIN-CONTAINING"/>
    <property type="match status" value="1"/>
</dbReference>
<accession>A0A8J2JZK8</accession>
<feature type="domain" description="FAD/NAD(P)-binding" evidence="4">
    <location>
        <begin position="288"/>
        <end position="385"/>
    </location>
</feature>
<comment type="cofactor">
    <cofactor evidence="1">
        <name>FAD</name>
        <dbReference type="ChEBI" id="CHEBI:57692"/>
    </cofactor>
</comment>
<evidence type="ECO:0000256" key="2">
    <source>
        <dbReference type="ARBA" id="ARBA00022630"/>
    </source>
</evidence>
<dbReference type="PANTHER" id="PTHR43429:SF2">
    <property type="entry name" value="PYRIDINE NUCLEOTIDE-DISULFIDE OXIDOREDUCTASE DOMAIN-CONTAINING PROTEIN 1"/>
    <property type="match status" value="1"/>
</dbReference>
<dbReference type="EMBL" id="CAJVCH010140816">
    <property type="protein sequence ID" value="CAG7726853.1"/>
    <property type="molecule type" value="Genomic_DNA"/>
</dbReference>
<dbReference type="OrthoDB" id="202203at2759"/>
<dbReference type="GO" id="GO:0016491">
    <property type="term" value="F:oxidoreductase activity"/>
    <property type="evidence" value="ECO:0007669"/>
    <property type="project" value="InterPro"/>
</dbReference>
<dbReference type="InterPro" id="IPR023753">
    <property type="entry name" value="FAD/NAD-binding_dom"/>
</dbReference>
<sequence length="515" mass="57703">MESTPNFEVHVPRRKFKFAVIGGGIAGVSCVEQILEFDSEAEILLISSAPVVKEVSNVTRLTKTLQDFVIVEKSLKSFKDVHQSVIVIQDYVNTVEPKKHLVSTANNGSFEYEKLCICTGASPKVLFEGNENVIGIRDTESVQDLTKRLINARRVLLLGNGGIATELVYELQGVDVIWSIKDSSISSHYLDQGAAEFFVKTKINEAEESESSSGSKAQKRRKYALAVLPSESPSSSGNLGKSRGSALGPDWHEGFCLQGSGDKKQVIIETETECTCILSRQEYLQHLKSSPDTIVNEEESEWPVYALLSNGKIYGCNIIISATGVKPNCGDYSVQSDPEKGIFVNCRMETSQKDIYAAGDVCFANWTWSPHWFQMRLWTQARQMGLLAGKNMYISMDTESQSELDIEPDFMFEVFSHVTRFFGFKVVLLGLYNANGLQSGSYEYLLRYTKNLEYIKVVLQNSRMKGAILIGETGLEETFENLIMNQLDLIDIKIILKTQHLHKSKKTVQDWKWSP</sequence>
<evidence type="ECO:0000256" key="1">
    <source>
        <dbReference type="ARBA" id="ARBA00001974"/>
    </source>
</evidence>
<dbReference type="Proteomes" id="UP000708208">
    <property type="component" value="Unassembled WGS sequence"/>
</dbReference>
<proteinExistence type="predicted"/>
<dbReference type="AlphaFoldDB" id="A0A8J2JZK8"/>
<comment type="caution">
    <text evidence="5">The sequence shown here is derived from an EMBL/GenBank/DDBJ whole genome shotgun (WGS) entry which is preliminary data.</text>
</comment>